<dbReference type="Gene3D" id="3.10.129.10">
    <property type="entry name" value="Hotdog Thioesterase"/>
    <property type="match status" value="1"/>
</dbReference>
<dbReference type="EMBL" id="BAAAMY010000002">
    <property type="protein sequence ID" value="GAA1908674.1"/>
    <property type="molecule type" value="Genomic_DNA"/>
</dbReference>
<feature type="domain" description="Thioesterase" evidence="2">
    <location>
        <begin position="61"/>
        <end position="136"/>
    </location>
</feature>
<dbReference type="RefSeq" id="WP_344003844.1">
    <property type="nucleotide sequence ID" value="NZ_BAAAMY010000002.1"/>
</dbReference>
<name>A0ABN2P015_9ACTN</name>
<dbReference type="PANTHER" id="PTHR43240:SF1">
    <property type="entry name" value="BLR5584 PROTEIN"/>
    <property type="match status" value="1"/>
</dbReference>
<dbReference type="Proteomes" id="UP001501612">
    <property type="component" value="Unassembled WGS sequence"/>
</dbReference>
<dbReference type="SUPFAM" id="SSF54637">
    <property type="entry name" value="Thioesterase/thiol ester dehydrase-isomerase"/>
    <property type="match status" value="1"/>
</dbReference>
<comment type="caution">
    <text evidence="3">The sequence shown here is derived from an EMBL/GenBank/DDBJ whole genome shotgun (WGS) entry which is preliminary data.</text>
</comment>
<dbReference type="InterPro" id="IPR003736">
    <property type="entry name" value="PAAI_dom"/>
</dbReference>
<evidence type="ECO:0000259" key="2">
    <source>
        <dbReference type="Pfam" id="PF03061"/>
    </source>
</evidence>
<protein>
    <submittedName>
        <fullName evidence="3">Hotdog fold thioesterase</fullName>
    </submittedName>
</protein>
<dbReference type="NCBIfam" id="TIGR00369">
    <property type="entry name" value="unchar_dom_1"/>
    <property type="match status" value="1"/>
</dbReference>
<sequence>MTQTQDPARTTGLEQLRAVVDGIAPAPPISATLGMVDLEILGEGSVAVSLLPEERHYNPLGTVHGGVHSALLDTACGCSVHTTMAAGETYTTLDLSVRFLGAVTVDTGMVRAVGQVLRRGRRTVLAEARLTDGAGRMLAHATSTCLVLPTP</sequence>
<accession>A0ABN2P015</accession>
<dbReference type="InterPro" id="IPR006683">
    <property type="entry name" value="Thioestr_dom"/>
</dbReference>
<evidence type="ECO:0000313" key="4">
    <source>
        <dbReference type="Proteomes" id="UP001501612"/>
    </source>
</evidence>
<organism evidence="3 4">
    <name type="scientific">Nocardioides lentus</name>
    <dbReference type="NCBI Taxonomy" id="338077"/>
    <lineage>
        <taxon>Bacteria</taxon>
        <taxon>Bacillati</taxon>
        <taxon>Actinomycetota</taxon>
        <taxon>Actinomycetes</taxon>
        <taxon>Propionibacteriales</taxon>
        <taxon>Nocardioidaceae</taxon>
        <taxon>Nocardioides</taxon>
    </lineage>
</organism>
<keyword evidence="1" id="KW-0378">Hydrolase</keyword>
<gene>
    <name evidence="3" type="ORF">GCM10009737_07150</name>
</gene>
<dbReference type="PANTHER" id="PTHR43240">
    <property type="entry name" value="1,4-DIHYDROXY-2-NAPHTHOYL-COA THIOESTERASE 1"/>
    <property type="match status" value="1"/>
</dbReference>
<evidence type="ECO:0000313" key="3">
    <source>
        <dbReference type="EMBL" id="GAA1908674.1"/>
    </source>
</evidence>
<evidence type="ECO:0000256" key="1">
    <source>
        <dbReference type="ARBA" id="ARBA00022801"/>
    </source>
</evidence>
<reference evidence="3 4" key="1">
    <citation type="journal article" date="2019" name="Int. J. Syst. Evol. Microbiol.">
        <title>The Global Catalogue of Microorganisms (GCM) 10K type strain sequencing project: providing services to taxonomists for standard genome sequencing and annotation.</title>
        <authorList>
            <consortium name="The Broad Institute Genomics Platform"/>
            <consortium name="The Broad Institute Genome Sequencing Center for Infectious Disease"/>
            <person name="Wu L."/>
            <person name="Ma J."/>
        </authorList>
    </citation>
    <scope>NUCLEOTIDE SEQUENCE [LARGE SCALE GENOMIC DNA]</scope>
    <source>
        <strain evidence="3 4">JCM 14046</strain>
    </source>
</reference>
<dbReference type="InterPro" id="IPR029069">
    <property type="entry name" value="HotDog_dom_sf"/>
</dbReference>
<proteinExistence type="predicted"/>
<dbReference type="CDD" id="cd03443">
    <property type="entry name" value="PaaI_thioesterase"/>
    <property type="match status" value="1"/>
</dbReference>
<keyword evidence="4" id="KW-1185">Reference proteome</keyword>
<dbReference type="Pfam" id="PF03061">
    <property type="entry name" value="4HBT"/>
    <property type="match status" value="1"/>
</dbReference>